<organism evidence="10">
    <name type="scientific">Blastobotrys adeninivorans</name>
    <name type="common">Yeast</name>
    <name type="synonym">Arxula adeninivorans</name>
    <dbReference type="NCBI Taxonomy" id="409370"/>
    <lineage>
        <taxon>Eukaryota</taxon>
        <taxon>Fungi</taxon>
        <taxon>Dikarya</taxon>
        <taxon>Ascomycota</taxon>
        <taxon>Saccharomycotina</taxon>
        <taxon>Dipodascomycetes</taxon>
        <taxon>Dipodascales</taxon>
        <taxon>Trichomonascaceae</taxon>
        <taxon>Blastobotrys</taxon>
    </lineage>
</organism>
<reference evidence="10" key="2">
    <citation type="submission" date="2014-06" db="EMBL/GenBank/DDBJ databases">
        <title>The complete genome of Blastobotrys (Arxula) adeninivorans LS3 - a yeast of biotechnological interest.</title>
        <authorList>
            <person name="Kunze G."/>
            <person name="Gaillardin C."/>
            <person name="Czernicka M."/>
            <person name="Durrens P."/>
            <person name="Martin T."/>
            <person name="Boer E."/>
            <person name="Gabaldon T."/>
            <person name="Cruz J."/>
            <person name="Talla E."/>
            <person name="Marck C."/>
            <person name="Goffeau A."/>
            <person name="Barbe V."/>
            <person name="Baret P."/>
            <person name="Baronian K."/>
            <person name="Beier S."/>
            <person name="Bleykasten C."/>
            <person name="Bode R."/>
            <person name="Casaregola S."/>
            <person name="Despons L."/>
            <person name="Fairhead C."/>
            <person name="Giersberg M."/>
            <person name="Gierski P."/>
            <person name="Hahnel U."/>
            <person name="Hartmann A."/>
            <person name="Jankowska D."/>
            <person name="Jubin C."/>
            <person name="Jung P."/>
            <person name="Lafontaine I."/>
            <person name="Leh-Louis V."/>
            <person name="Lemaire M."/>
            <person name="Marcet-Houben M."/>
            <person name="Mascher M."/>
            <person name="Morel G."/>
            <person name="Richard G.-F."/>
            <person name="Riechen J."/>
            <person name="Sacerdot C."/>
            <person name="Sarkar A."/>
            <person name="Savel G."/>
            <person name="Schacherer J."/>
            <person name="Sherman D."/>
            <person name="Straub M.-L."/>
            <person name="Stein N."/>
            <person name="Thierry A."/>
            <person name="Trautwein-Schult A."/>
            <person name="Westhof E."/>
            <person name="Worch S."/>
            <person name="Dujon B."/>
            <person name="Souciet J.-L."/>
            <person name="Wincker P."/>
            <person name="Scholz U."/>
            <person name="Neuveglise N."/>
        </authorList>
    </citation>
    <scope>NUCLEOTIDE SEQUENCE</scope>
    <source>
        <strain evidence="10">LS3</strain>
    </source>
</reference>
<feature type="domain" description="TRAPPC10/Trs130 C-terminal" evidence="4">
    <location>
        <begin position="984"/>
        <end position="1109"/>
    </location>
</feature>
<dbReference type="Pfam" id="PF23036">
    <property type="entry name" value="TRAPPC10_1st"/>
    <property type="match status" value="1"/>
</dbReference>
<evidence type="ECO:0000256" key="1">
    <source>
        <dbReference type="ARBA" id="ARBA00004555"/>
    </source>
</evidence>
<dbReference type="EMBL" id="HG937693">
    <property type="protein sequence ID" value="CDP34141.1"/>
    <property type="molecule type" value="Genomic_DNA"/>
</dbReference>
<dbReference type="PANTHER" id="PTHR13251:SF3">
    <property type="entry name" value="TRAFFICKING PROTEIN PARTICLE COMPLEX SUBUNIT 10"/>
    <property type="match status" value="1"/>
</dbReference>
<dbReference type="InterPro" id="IPR022233">
    <property type="entry name" value="TRAPPC10/Trs130_C"/>
</dbReference>
<sequence length="1119" mass="126550">MPKTTIAYFDPLGVFAEIKDELKSKLPLVNLHWNPPSRPLRSIPSLDVELVEESAVTQAAPKHQMLGISSSPYLKLMFVKCEDSETYKSSIRAMIREWLNNNVGSIRDPTEWLIIHYVPSGGKISSGNRFKSSAFDKIRADFNSGSKKDRCIQIRREYSSELEYMEVWSEAMTRIKEAVLEAFGRRVDLYEEEVNKIEAKKNVLGWNFGTFFVMKEGLARSFENISLYEDALVLYDELETAFTTTTNLKTVSYFVSSIGFDYKDAPPLSLLEVEADSQWRHQIMSNEISLFDFHSYLFARQARLLLQIAANSSTPSIAALRIGELYLRLRTFLTEMQGLLQENRKNRFMVAEWTYNVVNEFLHETSWVKDGLSQQVSEGRGELILLSRKALETLAYPRGWKIEGVLAEISLDDDGDDGDGEEKVYTPSSDEITKFIESSQVFYERYRELTIAASAQFELADRIRTVNRLSAQLALLDYQLGNYEKAYAQLENIPSLYSRQGWDLITASLLSVHVQCLVKLGKNDSILLQALELICHYKYLSPTEIETLATFIQEYSNTVPASMPIDRIFRTSVVPYVNEPSLGKYSVTVEVRGLIESEFQFDDATLTLHNIHHEAEKLVLRAKSPKISGKGKVLIECTSNKFVRGQFQVNSLVLSRNKLSLVKNFDEDPIIIEFFALPSSLWAKVRISDSCKLPGRELVVELHPPTETDEKIESCKVSLTSLTPGMKLADKNTNTPEVSVQAGVEVTTSEVSTIPFSFFAESDLQKIKTRATVSFTTSKGVFQHVFVDEVDIALAIDVTVHDFFRLSKLFSKFLIVCKKSEPVRIWSTKLNGSQDFKITETVDENDSVAFPGGAVSRVYSIAPTDSAKSSSESLELCINHCYVKDECAAVVWDELERRLQEHDLSRYTNLVRTLAASFQYDTYSYALKGRFRILPSSAKAVPKTSIFDYVAPDDRANILALLTQLVEEEFTEKPLATSKQLIIPVPLPDVYVVHQVEMTLPEADHFVIGDTISAKIKITTKETWATKGLDYDLPSSYVYEVVSSENWAFSGKRRNTFNCNEDNEFGVSLVPLRTGKIPLPKIDIYAAGRQSQPKMEIDYRNAGETALVVPEFGRLTINF</sequence>
<feature type="domain" description="TRAPPC10/Trs130 N-terminal" evidence="5">
    <location>
        <begin position="3"/>
        <end position="309"/>
    </location>
</feature>
<feature type="domain" description="DUF7078" evidence="8">
    <location>
        <begin position="884"/>
        <end position="968"/>
    </location>
</feature>
<keyword evidence="2" id="KW-0813">Transport</keyword>
<dbReference type="InterPro" id="IPR056916">
    <property type="entry name" value="NTS_TR130"/>
</dbReference>
<dbReference type="PhylomeDB" id="A0A060T4Q0"/>
<dbReference type="GO" id="GO:1990071">
    <property type="term" value="C:TRAPPII protein complex"/>
    <property type="evidence" value="ECO:0007669"/>
    <property type="project" value="InterPro"/>
</dbReference>
<feature type="domain" description="Trs130 NTS" evidence="9">
    <location>
        <begin position="324"/>
        <end position="526"/>
    </location>
</feature>
<evidence type="ECO:0000259" key="5">
    <source>
        <dbReference type="Pfam" id="PF23036"/>
    </source>
</evidence>
<dbReference type="Pfam" id="PF23273">
    <property type="entry name" value="DUF7076"/>
    <property type="match status" value="1"/>
</dbReference>
<gene>
    <name evidence="10" type="ORF">GNLVRS02_ARAD1C05632g</name>
</gene>
<evidence type="ECO:0000259" key="6">
    <source>
        <dbReference type="Pfam" id="PF23273"/>
    </source>
</evidence>
<evidence type="ECO:0000256" key="3">
    <source>
        <dbReference type="ARBA" id="ARBA00023034"/>
    </source>
</evidence>
<feature type="domain" description="DUF7076" evidence="6">
    <location>
        <begin position="558"/>
        <end position="666"/>
    </location>
</feature>
<dbReference type="InterPro" id="IPR055505">
    <property type="entry name" value="DUF7077"/>
</dbReference>
<evidence type="ECO:0000259" key="9">
    <source>
        <dbReference type="Pfam" id="PF24967"/>
    </source>
</evidence>
<protein>
    <submittedName>
        <fullName evidence="10">ARAD1C05632p</fullName>
    </submittedName>
</protein>
<dbReference type="GO" id="GO:0034498">
    <property type="term" value="P:early endosome to Golgi transport"/>
    <property type="evidence" value="ECO:0007669"/>
    <property type="project" value="TreeGrafter"/>
</dbReference>
<dbReference type="GO" id="GO:0006891">
    <property type="term" value="P:intra-Golgi vesicle-mediated transport"/>
    <property type="evidence" value="ECO:0007669"/>
    <property type="project" value="TreeGrafter"/>
</dbReference>
<comment type="subcellular location">
    <subcellularLocation>
        <location evidence="1">Golgi apparatus</location>
    </subcellularLocation>
</comment>
<reference evidence="10" key="1">
    <citation type="submission" date="2014-02" db="EMBL/GenBank/DDBJ databases">
        <authorList>
            <person name="Genoscope - CEA"/>
        </authorList>
    </citation>
    <scope>NUCLEOTIDE SEQUENCE</scope>
    <source>
        <strain evidence="10">LS3</strain>
    </source>
</reference>
<evidence type="ECO:0000259" key="8">
    <source>
        <dbReference type="Pfam" id="PF23285"/>
    </source>
</evidence>
<proteinExistence type="predicted"/>
<dbReference type="InterPro" id="IPR056913">
    <property type="entry name" value="TRAPPC10/Trs130_N"/>
</dbReference>
<dbReference type="Pfam" id="PF12584">
    <property type="entry name" value="TRAPPC10"/>
    <property type="match status" value="1"/>
</dbReference>
<dbReference type="Pfam" id="PF24967">
    <property type="entry name" value="NTS_TR130"/>
    <property type="match status" value="1"/>
</dbReference>
<evidence type="ECO:0000313" key="10">
    <source>
        <dbReference type="EMBL" id="CDP34141.1"/>
    </source>
</evidence>
<dbReference type="GO" id="GO:0005829">
    <property type="term" value="C:cytosol"/>
    <property type="evidence" value="ECO:0007669"/>
    <property type="project" value="GOC"/>
</dbReference>
<dbReference type="PANTHER" id="PTHR13251">
    <property type="entry name" value="EPILEPSY HOLOPROSENCEPHALY CANDIDATE 1/TMEM1"/>
    <property type="match status" value="1"/>
</dbReference>
<accession>A0A060T4Q0</accession>
<feature type="domain" description="DUF7077" evidence="7">
    <location>
        <begin position="678"/>
        <end position="790"/>
    </location>
</feature>
<dbReference type="InterPro" id="IPR045126">
    <property type="entry name" value="TRAPPC10/Trs130"/>
</dbReference>
<name>A0A060T4Q0_BLAAD</name>
<evidence type="ECO:0000256" key="2">
    <source>
        <dbReference type="ARBA" id="ARBA00022448"/>
    </source>
</evidence>
<dbReference type="Pfam" id="PF23285">
    <property type="entry name" value="DUF7078"/>
    <property type="match status" value="1"/>
</dbReference>
<evidence type="ECO:0000259" key="7">
    <source>
        <dbReference type="Pfam" id="PF23274"/>
    </source>
</evidence>
<dbReference type="AlphaFoldDB" id="A0A060T4Q0"/>
<keyword evidence="3" id="KW-0333">Golgi apparatus</keyword>
<evidence type="ECO:0000259" key="4">
    <source>
        <dbReference type="Pfam" id="PF12584"/>
    </source>
</evidence>
<dbReference type="InterPro" id="IPR055504">
    <property type="entry name" value="DUF7076"/>
</dbReference>
<dbReference type="Pfam" id="PF23274">
    <property type="entry name" value="DUF7077"/>
    <property type="match status" value="1"/>
</dbReference>
<dbReference type="InterPro" id="IPR055506">
    <property type="entry name" value="DUF7078"/>
</dbReference>